<organism evidence="2 3">
    <name type="scientific">Pelomonas nitida</name>
    <dbReference type="NCBI Taxonomy" id="3299027"/>
    <lineage>
        <taxon>Bacteria</taxon>
        <taxon>Pseudomonadati</taxon>
        <taxon>Pseudomonadota</taxon>
        <taxon>Betaproteobacteria</taxon>
        <taxon>Burkholderiales</taxon>
        <taxon>Sphaerotilaceae</taxon>
        <taxon>Roseateles</taxon>
    </lineage>
</organism>
<keyword evidence="3" id="KW-1185">Reference proteome</keyword>
<dbReference type="Proteomes" id="UP001606305">
    <property type="component" value="Unassembled WGS sequence"/>
</dbReference>
<feature type="chain" id="PRO_5047070743" description="Serine hydrolase" evidence="1">
    <location>
        <begin position="19"/>
        <end position="327"/>
    </location>
</feature>
<dbReference type="Gene3D" id="3.40.710.10">
    <property type="entry name" value="DD-peptidase/beta-lactamase superfamily"/>
    <property type="match status" value="1"/>
</dbReference>
<feature type="signal peptide" evidence="1">
    <location>
        <begin position="1"/>
        <end position="18"/>
    </location>
</feature>
<gene>
    <name evidence="2" type="ORF">ACG00X_07080</name>
</gene>
<evidence type="ECO:0000313" key="2">
    <source>
        <dbReference type="EMBL" id="MFG6456591.1"/>
    </source>
</evidence>
<dbReference type="RefSeq" id="WP_394487354.1">
    <property type="nucleotide sequence ID" value="NZ_JBIGIA010000004.1"/>
</dbReference>
<sequence length="327" mass="35236">MRRFTLTLLACAPFIAHATPTPQQRADAAQRTAEQARACVAAQPFYWEVGDAGQPLASGQVGRNGPGRDTEMAIASASKWLYSAFVAERRQGQLTAEDVKFLHFQSGYTNYRVCRRDQTIQACQESRLNGRGSKDPATENRFAYGGGHMQQHAIVMGLGSAGPDGLAQAVRQALAPALGNDWHLSYSQAMPAGGGVTSAADYSRFLRALMDGRLQLGRLLGTQAVCTNPQACPNDAVKTPIPQSQQWHYSLGHWVEDDPTSGDGAFSSPGAFGFYPWISADRRYYGIVAREERGGVLSSGPTGKPAVASAACGREIRAAWMDGQPRR</sequence>
<comment type="caution">
    <text evidence="2">The sequence shown here is derived from an EMBL/GenBank/DDBJ whole genome shotgun (WGS) entry which is preliminary data.</text>
</comment>
<protein>
    <recommendedName>
        <fullName evidence="4">Serine hydrolase</fullName>
    </recommendedName>
</protein>
<evidence type="ECO:0008006" key="4">
    <source>
        <dbReference type="Google" id="ProtNLM"/>
    </source>
</evidence>
<reference evidence="2 3" key="1">
    <citation type="submission" date="2024-09" db="EMBL/GenBank/DDBJ databases">
        <title>Novel species of the genus Pelomonas and Roseateles isolated from streams.</title>
        <authorList>
            <person name="Lu H."/>
        </authorList>
    </citation>
    <scope>NUCLEOTIDE SEQUENCE [LARGE SCALE GENOMIC DNA]</scope>
    <source>
        <strain evidence="2 3">BYS96W</strain>
    </source>
</reference>
<dbReference type="SUPFAM" id="SSF56601">
    <property type="entry name" value="beta-lactamase/transpeptidase-like"/>
    <property type="match status" value="1"/>
</dbReference>
<proteinExistence type="predicted"/>
<dbReference type="InterPro" id="IPR012338">
    <property type="entry name" value="Beta-lactam/transpept-like"/>
</dbReference>
<evidence type="ECO:0000256" key="1">
    <source>
        <dbReference type="SAM" id="SignalP"/>
    </source>
</evidence>
<keyword evidence="1" id="KW-0732">Signal</keyword>
<accession>A0ABW7G3S2</accession>
<dbReference type="EMBL" id="JBIGIA010000004">
    <property type="protein sequence ID" value="MFG6456591.1"/>
    <property type="molecule type" value="Genomic_DNA"/>
</dbReference>
<evidence type="ECO:0000313" key="3">
    <source>
        <dbReference type="Proteomes" id="UP001606305"/>
    </source>
</evidence>
<name>A0ABW7G3S2_9BURK</name>